<sequence length="102" mass="12041">MNRGLIECGEILHLKNDILRFVAFFRETLGQFTANHHRNDLVHVQPFQRTRIDPLAITQNGDLIANRKDLFHFVRDVHYPTAFFFELFDDGKKMVYLFFGQG</sequence>
<dbReference type="Proteomes" id="UP000046067">
    <property type="component" value="Unassembled WGS sequence"/>
</dbReference>
<evidence type="ECO:0000313" key="2">
    <source>
        <dbReference type="Proteomes" id="UP000046067"/>
    </source>
</evidence>
<dbReference type="EMBL" id="CWQJ01000006">
    <property type="protein sequence ID" value="CSB90384.1"/>
    <property type="molecule type" value="Genomic_DNA"/>
</dbReference>
<evidence type="ECO:0000313" key="1">
    <source>
        <dbReference type="EMBL" id="CSB90384.1"/>
    </source>
</evidence>
<reference evidence="1 2" key="1">
    <citation type="submission" date="2015-07" db="EMBL/GenBank/DDBJ databases">
        <authorList>
            <consortium name="Pathogen Informatics"/>
        </authorList>
    </citation>
    <scope>NUCLEOTIDE SEQUENCE [LARGE SCALE GENOMIC DNA]</scope>
    <source>
        <strain evidence="1 2">A325</strain>
    </source>
</reference>
<proteinExistence type="predicted"/>
<dbReference type="AlphaFoldDB" id="A0A655WIW7"/>
<name>A0A655WIW7_VIBCL</name>
<accession>A0A655WIW7</accession>
<organism evidence="1 2">
    <name type="scientific">Vibrio cholerae</name>
    <dbReference type="NCBI Taxonomy" id="666"/>
    <lineage>
        <taxon>Bacteria</taxon>
        <taxon>Pseudomonadati</taxon>
        <taxon>Pseudomonadota</taxon>
        <taxon>Gammaproteobacteria</taxon>
        <taxon>Vibrionales</taxon>
        <taxon>Vibrionaceae</taxon>
        <taxon>Vibrio</taxon>
    </lineage>
</organism>
<gene>
    <name evidence="1" type="ORF">ERS013201_01274</name>
</gene>
<protein>
    <submittedName>
        <fullName evidence="1">Uncharacterized protein</fullName>
    </submittedName>
</protein>